<keyword evidence="1" id="KW-0472">Membrane</keyword>
<protein>
    <submittedName>
        <fullName evidence="2">Uncharacterized protein</fullName>
    </submittedName>
</protein>
<feature type="transmembrane region" description="Helical" evidence="1">
    <location>
        <begin position="31"/>
        <end position="53"/>
    </location>
</feature>
<keyword evidence="1" id="KW-1133">Transmembrane helix</keyword>
<evidence type="ECO:0000256" key="1">
    <source>
        <dbReference type="SAM" id="Phobius"/>
    </source>
</evidence>
<dbReference type="AlphaFoldDB" id="A0A7S1IRM1"/>
<organism evidence="2">
    <name type="scientific">Eutreptiella gymnastica</name>
    <dbReference type="NCBI Taxonomy" id="73025"/>
    <lineage>
        <taxon>Eukaryota</taxon>
        <taxon>Discoba</taxon>
        <taxon>Euglenozoa</taxon>
        <taxon>Euglenida</taxon>
        <taxon>Spirocuta</taxon>
        <taxon>Euglenophyceae</taxon>
        <taxon>Eutreptiales</taxon>
        <taxon>Eutreptiaceae</taxon>
        <taxon>Eutreptiella</taxon>
    </lineage>
</organism>
<proteinExistence type="predicted"/>
<evidence type="ECO:0000313" key="2">
    <source>
        <dbReference type="EMBL" id="CAD9020549.1"/>
    </source>
</evidence>
<gene>
    <name evidence="2" type="ORF">EGYM00392_LOCUS31664</name>
</gene>
<sequence length="100" mass="11739">MPPHGEDMGQMSNVSFLFFAYFPPHMAPHSLLSYFMKIFFSELNFSMFVSFLWEFCSFRAFRQRVFQPHFWPICVLLVHSAKSCHVCKLQTNNSVCCLGQ</sequence>
<name>A0A7S1IRM1_9EUGL</name>
<reference evidence="2" key="1">
    <citation type="submission" date="2021-01" db="EMBL/GenBank/DDBJ databases">
        <authorList>
            <person name="Corre E."/>
            <person name="Pelletier E."/>
            <person name="Niang G."/>
            <person name="Scheremetjew M."/>
            <person name="Finn R."/>
            <person name="Kale V."/>
            <person name="Holt S."/>
            <person name="Cochrane G."/>
            <person name="Meng A."/>
            <person name="Brown T."/>
            <person name="Cohen L."/>
        </authorList>
    </citation>
    <scope>NUCLEOTIDE SEQUENCE</scope>
    <source>
        <strain evidence="2">NIES-381</strain>
    </source>
</reference>
<dbReference type="EMBL" id="HBGA01084951">
    <property type="protein sequence ID" value="CAD9020549.1"/>
    <property type="molecule type" value="Transcribed_RNA"/>
</dbReference>
<keyword evidence="1" id="KW-0812">Transmembrane</keyword>
<accession>A0A7S1IRM1</accession>